<organism evidence="4 5">
    <name type="scientific">Tritrichomonas musculus</name>
    <dbReference type="NCBI Taxonomy" id="1915356"/>
    <lineage>
        <taxon>Eukaryota</taxon>
        <taxon>Metamonada</taxon>
        <taxon>Parabasalia</taxon>
        <taxon>Tritrichomonadida</taxon>
        <taxon>Tritrichomonadidae</taxon>
        <taxon>Tritrichomonas</taxon>
    </lineage>
</organism>
<comment type="caution">
    <text evidence="4">The sequence shown here is derived from an EMBL/GenBank/DDBJ whole genome shotgun (WGS) entry which is preliminary data.</text>
</comment>
<reference evidence="4 5" key="1">
    <citation type="submission" date="2024-04" db="EMBL/GenBank/DDBJ databases">
        <title>Tritrichomonas musculus Genome.</title>
        <authorList>
            <person name="Alves-Ferreira E."/>
            <person name="Grigg M."/>
            <person name="Lorenzi H."/>
            <person name="Galac M."/>
        </authorList>
    </citation>
    <scope>NUCLEOTIDE SEQUENCE [LARGE SCALE GENOMIC DNA]</scope>
    <source>
        <strain evidence="4 5">EAF2021</strain>
    </source>
</reference>
<dbReference type="InterPro" id="IPR038407">
    <property type="entry name" value="v-SNARE_N_sf"/>
</dbReference>
<dbReference type="EMBL" id="JAPFFF010000003">
    <property type="protein sequence ID" value="KAK8894140.1"/>
    <property type="molecule type" value="Genomic_DNA"/>
</dbReference>
<feature type="transmembrane region" description="Helical" evidence="2">
    <location>
        <begin position="180"/>
        <end position="204"/>
    </location>
</feature>
<sequence>MSSNTKKLDDAMIEVETLLQHAKNDVDRLSQCLPSQRTNFQNEIKAQLDAIENKITRINNEARSLTPSIREYYTNEVKSLSSQHQDILNSLRREENLSANNLSLKQANQIEKNINKAQGINETLDEAIRLGNDSITTANATMTTLIDDRKRISHINENIDVIDREALTGMGRAKRMVRRACFNNCIIWTIVVLLTALFGFSLYWKLRKTD</sequence>
<protein>
    <recommendedName>
        <fullName evidence="3">Vesicle transport v-SNARE N-terminal domain-containing protein</fullName>
    </recommendedName>
</protein>
<keyword evidence="2" id="KW-0812">Transmembrane</keyword>
<keyword evidence="5" id="KW-1185">Reference proteome</keyword>
<dbReference type="Gene3D" id="1.20.58.400">
    <property type="entry name" value="t-snare proteins"/>
    <property type="match status" value="1"/>
</dbReference>
<evidence type="ECO:0000259" key="3">
    <source>
        <dbReference type="Pfam" id="PF05008"/>
    </source>
</evidence>
<feature type="domain" description="Vesicle transport v-SNARE N-terminal" evidence="3">
    <location>
        <begin position="14"/>
        <end position="93"/>
    </location>
</feature>
<dbReference type="Pfam" id="PF05008">
    <property type="entry name" value="V-SNARE"/>
    <property type="match status" value="1"/>
</dbReference>
<proteinExistence type="inferred from homology"/>
<gene>
    <name evidence="4" type="ORF">M9Y10_022573</name>
</gene>
<keyword evidence="2" id="KW-0472">Membrane</keyword>
<evidence type="ECO:0000313" key="5">
    <source>
        <dbReference type="Proteomes" id="UP001470230"/>
    </source>
</evidence>
<evidence type="ECO:0000313" key="4">
    <source>
        <dbReference type="EMBL" id="KAK8894140.1"/>
    </source>
</evidence>
<evidence type="ECO:0000256" key="1">
    <source>
        <dbReference type="ARBA" id="ARBA00006108"/>
    </source>
</evidence>
<evidence type="ECO:0000256" key="2">
    <source>
        <dbReference type="SAM" id="Phobius"/>
    </source>
</evidence>
<dbReference type="SUPFAM" id="SSF47661">
    <property type="entry name" value="t-snare proteins"/>
    <property type="match status" value="1"/>
</dbReference>
<accession>A0ABR2KVZ6</accession>
<name>A0ABR2KVZ6_9EUKA</name>
<dbReference type="Proteomes" id="UP001470230">
    <property type="component" value="Unassembled WGS sequence"/>
</dbReference>
<keyword evidence="2" id="KW-1133">Transmembrane helix</keyword>
<dbReference type="InterPro" id="IPR010989">
    <property type="entry name" value="SNARE"/>
</dbReference>
<comment type="similarity">
    <text evidence="1">Belongs to the VTI1 family.</text>
</comment>
<dbReference type="InterPro" id="IPR007705">
    <property type="entry name" value="Vesicle_trsprt_v-SNARE_N"/>
</dbReference>